<dbReference type="Proteomes" id="UP001596391">
    <property type="component" value="Unassembled WGS sequence"/>
</dbReference>
<dbReference type="Pfam" id="PF01638">
    <property type="entry name" value="HxlR"/>
    <property type="match status" value="1"/>
</dbReference>
<dbReference type="PANTHER" id="PTHR33204">
    <property type="entry name" value="TRANSCRIPTIONAL REGULATOR, MARR FAMILY"/>
    <property type="match status" value="1"/>
</dbReference>
<keyword evidence="3" id="KW-0804">Transcription</keyword>
<dbReference type="InterPro" id="IPR036388">
    <property type="entry name" value="WH-like_DNA-bd_sf"/>
</dbReference>
<organism evidence="5 6">
    <name type="scientific">Granulicella cerasi</name>
    <dbReference type="NCBI Taxonomy" id="741063"/>
    <lineage>
        <taxon>Bacteria</taxon>
        <taxon>Pseudomonadati</taxon>
        <taxon>Acidobacteriota</taxon>
        <taxon>Terriglobia</taxon>
        <taxon>Terriglobales</taxon>
        <taxon>Acidobacteriaceae</taxon>
        <taxon>Granulicella</taxon>
    </lineage>
</organism>
<proteinExistence type="predicted"/>
<sequence>MQRKCLADAQCPIARSLDAIGDWWSLLIVRDALRGASRFCEFERSLGIARNILTQRLLKLVEEGIFVIEPAADGSAYKQYRLTDRGAGLKPVIDGLWNWGADNLYPPSKRPKSPRPFQHFLADR</sequence>
<dbReference type="Gene3D" id="1.10.10.10">
    <property type="entry name" value="Winged helix-like DNA-binding domain superfamily/Winged helix DNA-binding domain"/>
    <property type="match status" value="1"/>
</dbReference>
<evidence type="ECO:0000256" key="1">
    <source>
        <dbReference type="ARBA" id="ARBA00023015"/>
    </source>
</evidence>
<evidence type="ECO:0000256" key="2">
    <source>
        <dbReference type="ARBA" id="ARBA00023125"/>
    </source>
</evidence>
<evidence type="ECO:0000256" key="3">
    <source>
        <dbReference type="ARBA" id="ARBA00023163"/>
    </source>
</evidence>
<dbReference type="SUPFAM" id="SSF46785">
    <property type="entry name" value="Winged helix' DNA-binding domain"/>
    <property type="match status" value="1"/>
</dbReference>
<dbReference type="InterPro" id="IPR002577">
    <property type="entry name" value="HTH_HxlR"/>
</dbReference>
<name>A0ABW1Z5V3_9BACT</name>
<dbReference type="PROSITE" id="PS51118">
    <property type="entry name" value="HTH_HXLR"/>
    <property type="match status" value="1"/>
</dbReference>
<comment type="caution">
    <text evidence="5">The sequence shown here is derived from an EMBL/GenBank/DDBJ whole genome shotgun (WGS) entry which is preliminary data.</text>
</comment>
<evidence type="ECO:0000313" key="6">
    <source>
        <dbReference type="Proteomes" id="UP001596391"/>
    </source>
</evidence>
<dbReference type="RefSeq" id="WP_263370565.1">
    <property type="nucleotide sequence ID" value="NZ_JAGSYD010000002.1"/>
</dbReference>
<keyword evidence="1" id="KW-0805">Transcription regulation</keyword>
<dbReference type="InterPro" id="IPR036390">
    <property type="entry name" value="WH_DNA-bd_sf"/>
</dbReference>
<reference evidence="6" key="1">
    <citation type="journal article" date="2019" name="Int. J. Syst. Evol. Microbiol.">
        <title>The Global Catalogue of Microorganisms (GCM) 10K type strain sequencing project: providing services to taxonomists for standard genome sequencing and annotation.</title>
        <authorList>
            <consortium name="The Broad Institute Genomics Platform"/>
            <consortium name="The Broad Institute Genome Sequencing Center for Infectious Disease"/>
            <person name="Wu L."/>
            <person name="Ma J."/>
        </authorList>
    </citation>
    <scope>NUCLEOTIDE SEQUENCE [LARGE SCALE GENOMIC DNA]</scope>
    <source>
        <strain evidence="6">CGMCC 1.16026</strain>
    </source>
</reference>
<evidence type="ECO:0000313" key="5">
    <source>
        <dbReference type="EMBL" id="MFC6644051.1"/>
    </source>
</evidence>
<keyword evidence="2" id="KW-0238">DNA-binding</keyword>
<dbReference type="PANTHER" id="PTHR33204:SF18">
    <property type="entry name" value="TRANSCRIPTIONAL REGULATORY PROTEIN"/>
    <property type="match status" value="1"/>
</dbReference>
<evidence type="ECO:0000259" key="4">
    <source>
        <dbReference type="PROSITE" id="PS51118"/>
    </source>
</evidence>
<dbReference type="EMBL" id="JBHSWI010000001">
    <property type="protein sequence ID" value="MFC6644051.1"/>
    <property type="molecule type" value="Genomic_DNA"/>
</dbReference>
<accession>A0ABW1Z5V3</accession>
<feature type="domain" description="HTH hxlR-type" evidence="4">
    <location>
        <begin position="11"/>
        <end position="108"/>
    </location>
</feature>
<gene>
    <name evidence="5" type="ORF">ACFQBQ_00260</name>
</gene>
<keyword evidence="6" id="KW-1185">Reference proteome</keyword>
<protein>
    <submittedName>
        <fullName evidence="5">Winged helix-turn-helix transcriptional regulator</fullName>
    </submittedName>
</protein>